<evidence type="ECO:0000259" key="4">
    <source>
        <dbReference type="Pfam" id="PF20434"/>
    </source>
</evidence>
<dbReference type="SUPFAM" id="SSF53474">
    <property type="entry name" value="alpha/beta-Hydrolases"/>
    <property type="match status" value="1"/>
</dbReference>
<dbReference type="InterPro" id="IPR029058">
    <property type="entry name" value="AB_hydrolase_fold"/>
</dbReference>
<evidence type="ECO:0000313" key="5">
    <source>
        <dbReference type="EMBL" id="WCO67031.1"/>
    </source>
</evidence>
<feature type="chain" id="PRO_5041951736" evidence="3">
    <location>
        <begin position="41"/>
        <end position="349"/>
    </location>
</feature>
<dbReference type="PROSITE" id="PS51257">
    <property type="entry name" value="PROKAR_LIPOPROTEIN"/>
    <property type="match status" value="1"/>
</dbReference>
<dbReference type="RefSeq" id="WP_272736553.1">
    <property type="nucleotide sequence ID" value="NZ_CP116942.1"/>
</dbReference>
<feature type="signal peptide" evidence="3">
    <location>
        <begin position="1"/>
        <end position="40"/>
    </location>
</feature>
<dbReference type="InterPro" id="IPR049492">
    <property type="entry name" value="BD-FAE-like_dom"/>
</dbReference>
<dbReference type="GO" id="GO:0016787">
    <property type="term" value="F:hydrolase activity"/>
    <property type="evidence" value="ECO:0007669"/>
    <property type="project" value="UniProtKB-KW"/>
</dbReference>
<dbReference type="PANTHER" id="PTHR48081">
    <property type="entry name" value="AB HYDROLASE SUPERFAMILY PROTEIN C4A8.06C"/>
    <property type="match status" value="1"/>
</dbReference>
<evidence type="ECO:0000256" key="3">
    <source>
        <dbReference type="SAM" id="SignalP"/>
    </source>
</evidence>
<dbReference type="Pfam" id="PF20434">
    <property type="entry name" value="BD-FAE"/>
    <property type="match status" value="1"/>
</dbReference>
<feature type="domain" description="BD-FAE-like" evidence="4">
    <location>
        <begin position="91"/>
        <end position="206"/>
    </location>
</feature>
<sequence length="349" mass="36336">MHRSSPRPAARPAGRWRARAALTVVALVGLVAACSAPADAPGAEGPTPPDATPTTDGAGPDRECPSGAASTRTVAYRDPVPAGVDPDLVSLDLTLPERSDPCAPVPVLVYVHGGAFALGDKANGVADKERLARQEGWAFASVNHRLSPNPPSSEPDRVRHPTHVEDVAAAVAWLADEGPALGVDGDRIVLMGHSAGAFLVTLAGVDLTYLHDAGVSEAQVPCVVSLDTRYDPRTEAADGGLAEVMYRNAFGDDPAAWDAVSPLRLVRPKQGTPDMFLVTRGTAARRAATEDFADALRDARVPVEVLDARPLDHEGVNAAVGAPGDTVVTPPLVAFLRRCVATDVPRPKG</sequence>
<organism evidence="5 6">
    <name type="scientific">Iamia majanohamensis</name>
    <dbReference type="NCBI Taxonomy" id="467976"/>
    <lineage>
        <taxon>Bacteria</taxon>
        <taxon>Bacillati</taxon>
        <taxon>Actinomycetota</taxon>
        <taxon>Acidimicrobiia</taxon>
        <taxon>Acidimicrobiales</taxon>
        <taxon>Iamiaceae</taxon>
        <taxon>Iamia</taxon>
    </lineage>
</organism>
<dbReference type="AlphaFoldDB" id="A0AAE9YFU3"/>
<dbReference type="Gene3D" id="3.40.50.1820">
    <property type="entry name" value="alpha/beta hydrolase"/>
    <property type="match status" value="1"/>
</dbReference>
<keyword evidence="6" id="KW-1185">Reference proteome</keyword>
<evidence type="ECO:0000256" key="2">
    <source>
        <dbReference type="SAM" id="MobiDB-lite"/>
    </source>
</evidence>
<protein>
    <submittedName>
        <fullName evidence="5">Alpha/beta hydrolase</fullName>
    </submittedName>
</protein>
<keyword evidence="3" id="KW-0732">Signal</keyword>
<dbReference type="EMBL" id="CP116942">
    <property type="protein sequence ID" value="WCO67031.1"/>
    <property type="molecule type" value="Genomic_DNA"/>
</dbReference>
<accession>A0AAE9YFU3</accession>
<name>A0AAE9YFU3_9ACTN</name>
<evidence type="ECO:0000256" key="1">
    <source>
        <dbReference type="ARBA" id="ARBA00022801"/>
    </source>
</evidence>
<evidence type="ECO:0000313" key="6">
    <source>
        <dbReference type="Proteomes" id="UP001216390"/>
    </source>
</evidence>
<keyword evidence="1 5" id="KW-0378">Hydrolase</keyword>
<dbReference type="InterPro" id="IPR050300">
    <property type="entry name" value="GDXG_lipolytic_enzyme"/>
</dbReference>
<dbReference type="KEGG" id="ima:PO878_21300"/>
<proteinExistence type="predicted"/>
<feature type="region of interest" description="Disordered" evidence="2">
    <location>
        <begin position="37"/>
        <end position="74"/>
    </location>
</feature>
<gene>
    <name evidence="5" type="ORF">PO878_21300</name>
</gene>
<dbReference type="Proteomes" id="UP001216390">
    <property type="component" value="Chromosome"/>
</dbReference>
<dbReference type="PANTHER" id="PTHR48081:SF33">
    <property type="entry name" value="KYNURENINE FORMAMIDASE"/>
    <property type="match status" value="1"/>
</dbReference>
<reference evidence="5" key="1">
    <citation type="submission" date="2023-01" db="EMBL/GenBank/DDBJ databases">
        <title>The diversity of Class Acidimicrobiia in South China Sea sediment environments and the proposal of Iamia marina sp. nov., a novel species of the genus Iamia.</title>
        <authorList>
            <person name="He Y."/>
            <person name="Tian X."/>
        </authorList>
    </citation>
    <scope>NUCLEOTIDE SEQUENCE</scope>
    <source>
        <strain evidence="5">DSM 19957</strain>
    </source>
</reference>